<dbReference type="Proteomes" id="UP000494040">
    <property type="component" value="Unassembled WGS sequence"/>
</dbReference>
<name>A0A8I6RBH3_CIMLE</name>
<dbReference type="Gene3D" id="3.30.530.20">
    <property type="match status" value="1"/>
</dbReference>
<comment type="function">
    <text evidence="3">Required for the function of coenzyme Q in the respiratory chain. May serve as a chaperone or may be involved in the transport of Q6 from its site of synthesis to the catalytic sites of the respiratory complexes.</text>
</comment>
<evidence type="ECO:0000259" key="4">
    <source>
        <dbReference type="Pfam" id="PF03364"/>
    </source>
</evidence>
<reference evidence="5" key="1">
    <citation type="submission" date="2022-01" db="UniProtKB">
        <authorList>
            <consortium name="EnsemblMetazoa"/>
        </authorList>
    </citation>
    <scope>IDENTIFICATION</scope>
</reference>
<dbReference type="SUPFAM" id="SSF55961">
    <property type="entry name" value="Bet v1-like"/>
    <property type="match status" value="1"/>
</dbReference>
<evidence type="ECO:0000256" key="2">
    <source>
        <dbReference type="ARBA" id="ARBA00011814"/>
    </source>
</evidence>
<accession>A0A8I6RBH3</accession>
<dbReference type="GeneID" id="106662502"/>
<comment type="similarity">
    <text evidence="1">Belongs to the COQ10 family.</text>
</comment>
<comment type="subunit">
    <text evidence="2">Interacts with coenzyme Q.</text>
</comment>
<dbReference type="GO" id="GO:0048039">
    <property type="term" value="F:ubiquinone binding"/>
    <property type="evidence" value="ECO:0007669"/>
    <property type="project" value="InterPro"/>
</dbReference>
<evidence type="ECO:0000256" key="1">
    <source>
        <dbReference type="ARBA" id="ARBA00006885"/>
    </source>
</evidence>
<dbReference type="EnsemblMetazoa" id="XM_014386643.2">
    <property type="protein sequence ID" value="XP_014242129.1"/>
    <property type="gene ID" value="LOC106662502"/>
</dbReference>
<dbReference type="GO" id="GO:0005739">
    <property type="term" value="C:mitochondrion"/>
    <property type="evidence" value="ECO:0007669"/>
    <property type="project" value="TreeGrafter"/>
</dbReference>
<dbReference type="InterPro" id="IPR005031">
    <property type="entry name" value="COQ10_START"/>
</dbReference>
<keyword evidence="6" id="KW-1185">Reference proteome</keyword>
<dbReference type="Pfam" id="PF03364">
    <property type="entry name" value="Polyketide_cyc"/>
    <property type="match status" value="1"/>
</dbReference>
<dbReference type="AlphaFoldDB" id="A0A8I6RBH3"/>
<dbReference type="RefSeq" id="XP_014242129.1">
    <property type="nucleotide sequence ID" value="XM_014386643.2"/>
</dbReference>
<dbReference type="OMA" id="VKAECVD"/>
<dbReference type="GO" id="GO:0045333">
    <property type="term" value="P:cellular respiration"/>
    <property type="evidence" value="ECO:0007669"/>
    <property type="project" value="InterPro"/>
</dbReference>
<protein>
    <recommendedName>
        <fullName evidence="4">Coenzyme Q-binding protein COQ10 START domain-containing protein</fullName>
    </recommendedName>
</protein>
<proteinExistence type="inferred from homology"/>
<evidence type="ECO:0000313" key="6">
    <source>
        <dbReference type="Proteomes" id="UP000494040"/>
    </source>
</evidence>
<sequence length="229" mass="26211">MISGAKVRLGHLIRNQHSPCLKLRSCYSHRKIHHLNPLCSYDNTKILCKEGKLTPPAFGHFNNFFTLPGIANKKKEYIGKKIVGFTPEQMFDVVSDVENYKKFVPFCIKSTVTHKTKHLLSGDLQVGFPPIVESYSSTVSLNRPHSVRAVCKDGKIFNHLTTTWKFIPGLKEGPQSCHIHFYLSFEFKSMLHSQLANVFFDELVKQMEWAFVKEAEKRYGKPSLPTVKL</sequence>
<dbReference type="InterPro" id="IPR023393">
    <property type="entry name" value="START-like_dom_sf"/>
</dbReference>
<dbReference type="PANTHER" id="PTHR12901:SF10">
    <property type="entry name" value="COENZYME Q-BINDING PROTEIN COQ10, MITOCHONDRIAL"/>
    <property type="match status" value="1"/>
</dbReference>
<dbReference type="OrthoDB" id="292693at2759"/>
<feature type="domain" description="Coenzyme Q-binding protein COQ10 START" evidence="4">
    <location>
        <begin position="83"/>
        <end position="211"/>
    </location>
</feature>
<organism evidence="5 6">
    <name type="scientific">Cimex lectularius</name>
    <name type="common">Bed bug</name>
    <name type="synonym">Acanthia lectularia</name>
    <dbReference type="NCBI Taxonomy" id="79782"/>
    <lineage>
        <taxon>Eukaryota</taxon>
        <taxon>Metazoa</taxon>
        <taxon>Ecdysozoa</taxon>
        <taxon>Arthropoda</taxon>
        <taxon>Hexapoda</taxon>
        <taxon>Insecta</taxon>
        <taxon>Pterygota</taxon>
        <taxon>Neoptera</taxon>
        <taxon>Paraneoptera</taxon>
        <taxon>Hemiptera</taxon>
        <taxon>Heteroptera</taxon>
        <taxon>Panheteroptera</taxon>
        <taxon>Cimicomorpha</taxon>
        <taxon>Cimicidae</taxon>
        <taxon>Cimex</taxon>
    </lineage>
</organism>
<evidence type="ECO:0000256" key="3">
    <source>
        <dbReference type="ARBA" id="ARBA00024947"/>
    </source>
</evidence>
<dbReference type="KEGG" id="clec:106662502"/>
<dbReference type="PANTHER" id="PTHR12901">
    <property type="entry name" value="SPERM PROTEIN HOMOLOG"/>
    <property type="match status" value="1"/>
</dbReference>
<dbReference type="InterPro" id="IPR044996">
    <property type="entry name" value="COQ10-like"/>
</dbReference>
<dbReference type="CDD" id="cd07813">
    <property type="entry name" value="COQ10p_like"/>
    <property type="match status" value="1"/>
</dbReference>
<evidence type="ECO:0000313" key="5">
    <source>
        <dbReference type="EnsemblMetazoa" id="XP_014242129.1"/>
    </source>
</evidence>